<reference evidence="2 3" key="1">
    <citation type="journal article" date="2016" name="Nat. Commun.">
        <title>Thousands of microbial genomes shed light on interconnected biogeochemical processes in an aquifer system.</title>
        <authorList>
            <person name="Anantharaman K."/>
            <person name="Brown C.T."/>
            <person name="Hug L.A."/>
            <person name="Sharon I."/>
            <person name="Castelle C.J."/>
            <person name="Probst A.J."/>
            <person name="Thomas B.C."/>
            <person name="Singh A."/>
            <person name="Wilkins M.J."/>
            <person name="Karaoz U."/>
            <person name="Brodie E.L."/>
            <person name="Williams K.H."/>
            <person name="Hubbard S.S."/>
            <person name="Banfield J.F."/>
        </authorList>
    </citation>
    <scope>NUCLEOTIDE SEQUENCE [LARGE SCALE GENOMIC DNA]</scope>
</reference>
<dbReference type="AlphaFoldDB" id="A0A1G2HJI1"/>
<protein>
    <recommendedName>
        <fullName evidence="4">CHRD domain-containing protein</fullName>
    </recommendedName>
</protein>
<dbReference type="GO" id="GO:0006801">
    <property type="term" value="P:superoxide metabolic process"/>
    <property type="evidence" value="ECO:0007669"/>
    <property type="project" value="InterPro"/>
</dbReference>
<evidence type="ECO:0008006" key="4">
    <source>
        <dbReference type="Google" id="ProtNLM"/>
    </source>
</evidence>
<organism evidence="2 3">
    <name type="scientific">Candidatus Staskawiczbacteria bacterium RIFCSPHIGHO2_01_FULL_34_27</name>
    <dbReference type="NCBI Taxonomy" id="1802199"/>
    <lineage>
        <taxon>Bacteria</taxon>
        <taxon>Candidatus Staskawicziibacteriota</taxon>
    </lineage>
</organism>
<proteinExistence type="inferred from homology"/>
<name>A0A1G2HJI1_9BACT</name>
<evidence type="ECO:0000313" key="2">
    <source>
        <dbReference type="EMBL" id="OGZ62579.1"/>
    </source>
</evidence>
<dbReference type="GO" id="GO:0046872">
    <property type="term" value="F:metal ion binding"/>
    <property type="evidence" value="ECO:0007669"/>
    <property type="project" value="InterPro"/>
</dbReference>
<accession>A0A1G2HJI1</accession>
<gene>
    <name evidence="2" type="ORF">A2639_02970</name>
</gene>
<evidence type="ECO:0000313" key="3">
    <source>
        <dbReference type="Proteomes" id="UP000178991"/>
    </source>
</evidence>
<dbReference type="SUPFAM" id="SSF49329">
    <property type="entry name" value="Cu,Zn superoxide dismutase-like"/>
    <property type="match status" value="1"/>
</dbReference>
<evidence type="ECO:0000256" key="1">
    <source>
        <dbReference type="ARBA" id="ARBA00010457"/>
    </source>
</evidence>
<sequence length="126" mass="13112">MQTPAVVQQENETETPSEVIVNLSEQNGSGLNGTAILTQTEAGLKVVLSLAGAPTDVPQPAHVHLNNCANIGGVKYPLDSLVNGYSQTIITTTLGEILNSLPLSINVHKSASEASMYVACGDITKP</sequence>
<comment type="similarity">
    <text evidence="1">Belongs to the Cu-Zn superoxide dismutase family.</text>
</comment>
<comment type="caution">
    <text evidence="2">The sequence shown here is derived from an EMBL/GenBank/DDBJ whole genome shotgun (WGS) entry which is preliminary data.</text>
</comment>
<dbReference type="EMBL" id="MHOL01000018">
    <property type="protein sequence ID" value="OGZ62579.1"/>
    <property type="molecule type" value="Genomic_DNA"/>
</dbReference>
<dbReference type="Proteomes" id="UP000178991">
    <property type="component" value="Unassembled WGS sequence"/>
</dbReference>
<dbReference type="InterPro" id="IPR036423">
    <property type="entry name" value="SOD-like_Cu/Zn_dom_sf"/>
</dbReference>